<feature type="domain" description="MrkD-like receptor binding" evidence="4">
    <location>
        <begin position="56"/>
        <end position="177"/>
    </location>
</feature>
<dbReference type="SUPFAM" id="SSF49401">
    <property type="entry name" value="Bacterial adhesins"/>
    <property type="match status" value="1"/>
</dbReference>
<proteinExistence type="predicted"/>
<dbReference type="Gene3D" id="2.60.40.3310">
    <property type="match status" value="1"/>
</dbReference>
<evidence type="ECO:0000259" key="3">
    <source>
        <dbReference type="Pfam" id="PF00419"/>
    </source>
</evidence>
<dbReference type="PANTHER" id="PTHR33420">
    <property type="entry name" value="FIMBRIAL SUBUNIT ELFA-RELATED"/>
    <property type="match status" value="1"/>
</dbReference>
<dbReference type="Pfam" id="PF00419">
    <property type="entry name" value="Fimbrial"/>
    <property type="match status" value="1"/>
</dbReference>
<dbReference type="InterPro" id="IPR054160">
    <property type="entry name" value="MrkD_recept-bd"/>
</dbReference>
<dbReference type="OrthoDB" id="9075570at2"/>
<gene>
    <name evidence="5" type="ORF">SAMN06265784_106345</name>
</gene>
<dbReference type="InterPro" id="IPR008966">
    <property type="entry name" value="Adhesion_dom_sf"/>
</dbReference>
<dbReference type="PANTHER" id="PTHR33420:SF3">
    <property type="entry name" value="FIMBRIAL SUBUNIT ELFA"/>
    <property type="match status" value="1"/>
</dbReference>
<sequence length="339" mass="34572">MKRLVKFLVLVSLGIARIASATCLQLTPADITIIQQSIGGAGYQQVQATVQFQDNSVSIDPGLAIGSLIATGLSTAFPIQTGVMACTNGGTLTMNLVGATPSSIAGIYNTNVPGIGFKLSYIRASGTVSDFPFPIQAAVGTNGPQEVVYNYFGAGAQFRIQLFKTGDIASNVNVQFGLVGSGQTDGDGKTVLSINGSGINVKVLPSCSVNSSTLNIDFGLFGPTDVSTTSGPTQPVQFTVLCSGPTPPASITAALAGTPDPNDASMLKNTGATNLAIRLKDVSTGTILRPDDPASTLVHTPNGGMQSPFSLEATVLRVGSATPTAGKIQATATLTMTIL</sequence>
<dbReference type="Pfam" id="PF22003">
    <property type="entry name" value="MrkDrd"/>
    <property type="match status" value="1"/>
</dbReference>
<dbReference type="GO" id="GO:0009289">
    <property type="term" value="C:pilus"/>
    <property type="evidence" value="ECO:0007669"/>
    <property type="project" value="InterPro"/>
</dbReference>
<dbReference type="AlphaFoldDB" id="A0A1X7LKN2"/>
<dbReference type="InterPro" id="IPR036937">
    <property type="entry name" value="Adhesion_dom_fimbrial_sf"/>
</dbReference>
<feature type="signal peptide" evidence="2">
    <location>
        <begin position="1"/>
        <end position="21"/>
    </location>
</feature>
<keyword evidence="1 2" id="KW-0732">Signal</keyword>
<evidence type="ECO:0000256" key="2">
    <source>
        <dbReference type="SAM" id="SignalP"/>
    </source>
</evidence>
<dbReference type="EMBL" id="FXAT01000006">
    <property type="protein sequence ID" value="SMG54220.1"/>
    <property type="molecule type" value="Genomic_DNA"/>
</dbReference>
<protein>
    <submittedName>
        <fullName evidence="5">Pilin (Type 1 fimbria component protein)</fullName>
    </submittedName>
</protein>
<dbReference type="Proteomes" id="UP000193228">
    <property type="component" value="Unassembled WGS sequence"/>
</dbReference>
<evidence type="ECO:0000259" key="4">
    <source>
        <dbReference type="Pfam" id="PF22003"/>
    </source>
</evidence>
<evidence type="ECO:0000313" key="6">
    <source>
        <dbReference type="Proteomes" id="UP000193228"/>
    </source>
</evidence>
<organism evidence="5 6">
    <name type="scientific">Paraburkholderia susongensis</name>
    <dbReference type="NCBI Taxonomy" id="1515439"/>
    <lineage>
        <taxon>Bacteria</taxon>
        <taxon>Pseudomonadati</taxon>
        <taxon>Pseudomonadota</taxon>
        <taxon>Betaproteobacteria</taxon>
        <taxon>Burkholderiales</taxon>
        <taxon>Burkholderiaceae</taxon>
        <taxon>Paraburkholderia</taxon>
    </lineage>
</organism>
<dbReference type="Gene3D" id="2.60.40.1090">
    <property type="entry name" value="Fimbrial-type adhesion domain"/>
    <property type="match status" value="1"/>
</dbReference>
<feature type="domain" description="Fimbrial-type adhesion" evidence="3">
    <location>
        <begin position="200"/>
        <end position="337"/>
    </location>
</feature>
<dbReference type="STRING" id="1515439.SAMN06265784_106345"/>
<reference evidence="6" key="1">
    <citation type="submission" date="2017-04" db="EMBL/GenBank/DDBJ databases">
        <authorList>
            <person name="Varghese N."/>
            <person name="Submissions S."/>
        </authorList>
    </citation>
    <scope>NUCLEOTIDE SEQUENCE [LARGE SCALE GENOMIC DNA]</scope>
    <source>
        <strain evidence="6">LMG 29540</strain>
    </source>
</reference>
<dbReference type="InterPro" id="IPR050263">
    <property type="entry name" value="Bact_Fimbrial_Adh_Pro"/>
</dbReference>
<dbReference type="InterPro" id="IPR000259">
    <property type="entry name" value="Adhesion_dom_fimbrial"/>
</dbReference>
<evidence type="ECO:0000256" key="1">
    <source>
        <dbReference type="ARBA" id="ARBA00022729"/>
    </source>
</evidence>
<keyword evidence="6" id="KW-1185">Reference proteome</keyword>
<feature type="chain" id="PRO_5010868325" evidence="2">
    <location>
        <begin position="22"/>
        <end position="339"/>
    </location>
</feature>
<name>A0A1X7LKN2_9BURK</name>
<accession>A0A1X7LKN2</accession>
<dbReference type="GO" id="GO:0043709">
    <property type="term" value="P:cell adhesion involved in single-species biofilm formation"/>
    <property type="evidence" value="ECO:0007669"/>
    <property type="project" value="TreeGrafter"/>
</dbReference>
<evidence type="ECO:0000313" key="5">
    <source>
        <dbReference type="EMBL" id="SMG54220.1"/>
    </source>
</evidence>